<evidence type="ECO:0000256" key="14">
    <source>
        <dbReference type="ARBA" id="ARBA00023136"/>
    </source>
</evidence>
<dbReference type="Gene3D" id="2.40.50.90">
    <property type="match status" value="1"/>
</dbReference>
<dbReference type="GO" id="GO:0016020">
    <property type="term" value="C:membrane"/>
    <property type="evidence" value="ECO:0007669"/>
    <property type="project" value="UniProtKB-SubCell"/>
</dbReference>
<gene>
    <name evidence="17" type="ORF">K491DRAFT_709555</name>
</gene>
<name>A0A6A6TSV2_9PLEO</name>
<evidence type="ECO:0000256" key="3">
    <source>
        <dbReference type="ARBA" id="ARBA00005435"/>
    </source>
</evidence>
<evidence type="ECO:0000256" key="2">
    <source>
        <dbReference type="ARBA" id="ARBA00004173"/>
    </source>
</evidence>
<keyword evidence="8" id="KW-0479">Metal-binding</keyword>
<comment type="similarity">
    <text evidence="3">Belongs to the LCL3 family.</text>
</comment>
<dbReference type="SUPFAM" id="SSF50199">
    <property type="entry name" value="Staphylococcal nuclease"/>
    <property type="match status" value="1"/>
</dbReference>
<evidence type="ECO:0000256" key="4">
    <source>
        <dbReference type="ARBA" id="ARBA00013404"/>
    </source>
</evidence>
<evidence type="ECO:0000259" key="16">
    <source>
        <dbReference type="PROSITE" id="PS50830"/>
    </source>
</evidence>
<dbReference type="Proteomes" id="UP000799324">
    <property type="component" value="Unassembled WGS sequence"/>
</dbReference>
<evidence type="ECO:0000256" key="6">
    <source>
        <dbReference type="ARBA" id="ARBA00022692"/>
    </source>
</evidence>
<dbReference type="InterPro" id="IPR016071">
    <property type="entry name" value="Staphylococal_nuclease_OB-fold"/>
</dbReference>
<evidence type="ECO:0000256" key="11">
    <source>
        <dbReference type="ARBA" id="ARBA00022837"/>
    </source>
</evidence>
<keyword evidence="13" id="KW-0496">Mitochondrion</keyword>
<dbReference type="GO" id="GO:0005739">
    <property type="term" value="C:mitochondrion"/>
    <property type="evidence" value="ECO:0007669"/>
    <property type="project" value="UniProtKB-SubCell"/>
</dbReference>
<dbReference type="InterPro" id="IPR035437">
    <property type="entry name" value="SNase_OB-fold_sf"/>
</dbReference>
<reference evidence="17" key="1">
    <citation type="journal article" date="2020" name="Stud. Mycol.">
        <title>101 Dothideomycetes genomes: a test case for predicting lifestyles and emergence of pathogens.</title>
        <authorList>
            <person name="Haridas S."/>
            <person name="Albert R."/>
            <person name="Binder M."/>
            <person name="Bloem J."/>
            <person name="Labutti K."/>
            <person name="Salamov A."/>
            <person name="Andreopoulos B."/>
            <person name="Baker S."/>
            <person name="Barry K."/>
            <person name="Bills G."/>
            <person name="Bluhm B."/>
            <person name="Cannon C."/>
            <person name="Castanera R."/>
            <person name="Culley D."/>
            <person name="Daum C."/>
            <person name="Ezra D."/>
            <person name="Gonzalez J."/>
            <person name="Henrissat B."/>
            <person name="Kuo A."/>
            <person name="Liang C."/>
            <person name="Lipzen A."/>
            <person name="Lutzoni F."/>
            <person name="Magnuson J."/>
            <person name="Mondo S."/>
            <person name="Nolan M."/>
            <person name="Ohm R."/>
            <person name="Pangilinan J."/>
            <person name="Park H.-J."/>
            <person name="Ramirez L."/>
            <person name="Alfaro M."/>
            <person name="Sun H."/>
            <person name="Tritt A."/>
            <person name="Yoshinaga Y."/>
            <person name="Zwiers L.-H."/>
            <person name="Turgeon B."/>
            <person name="Goodwin S."/>
            <person name="Spatafora J."/>
            <person name="Crous P."/>
            <person name="Grigoriev I."/>
        </authorList>
    </citation>
    <scope>NUCLEOTIDE SEQUENCE</scope>
    <source>
        <strain evidence="17">CBS 122681</strain>
    </source>
</reference>
<evidence type="ECO:0000256" key="15">
    <source>
        <dbReference type="SAM" id="MobiDB-lite"/>
    </source>
</evidence>
<evidence type="ECO:0000256" key="9">
    <source>
        <dbReference type="ARBA" id="ARBA00022759"/>
    </source>
</evidence>
<evidence type="ECO:0000256" key="12">
    <source>
        <dbReference type="ARBA" id="ARBA00022989"/>
    </source>
</evidence>
<evidence type="ECO:0000256" key="7">
    <source>
        <dbReference type="ARBA" id="ARBA00022722"/>
    </source>
</evidence>
<dbReference type="EMBL" id="MU004288">
    <property type="protein sequence ID" value="KAF2662902.1"/>
    <property type="molecule type" value="Genomic_DNA"/>
</dbReference>
<keyword evidence="9" id="KW-0255">Endonuclease</keyword>
<dbReference type="GO" id="GO:0016787">
    <property type="term" value="F:hydrolase activity"/>
    <property type="evidence" value="ECO:0007669"/>
    <property type="project" value="UniProtKB-KW"/>
</dbReference>
<evidence type="ECO:0000256" key="1">
    <source>
        <dbReference type="ARBA" id="ARBA00004167"/>
    </source>
</evidence>
<evidence type="ECO:0000313" key="18">
    <source>
        <dbReference type="Proteomes" id="UP000799324"/>
    </source>
</evidence>
<comment type="subcellular location">
    <subcellularLocation>
        <location evidence="1">Membrane</location>
        <topology evidence="1">Single-pass membrane protein</topology>
    </subcellularLocation>
    <subcellularLocation>
        <location evidence="2">Mitochondrion</location>
    </subcellularLocation>
</comment>
<keyword evidence="7" id="KW-0540">Nuclease</keyword>
<feature type="region of interest" description="Disordered" evidence="15">
    <location>
        <begin position="242"/>
        <end position="274"/>
    </location>
</feature>
<dbReference type="PANTHER" id="PTHR12302:SF3">
    <property type="entry name" value="SERINE_THREONINE-PROTEIN KINASE 31"/>
    <property type="match status" value="1"/>
</dbReference>
<dbReference type="GO" id="GO:0004519">
    <property type="term" value="F:endonuclease activity"/>
    <property type="evidence" value="ECO:0007669"/>
    <property type="project" value="UniProtKB-KW"/>
</dbReference>
<dbReference type="FunFam" id="2.40.50.90:FF:000029">
    <property type="entry name" value="Probable endonuclease lcl3"/>
    <property type="match status" value="1"/>
</dbReference>
<keyword evidence="10" id="KW-0378">Hydrolase</keyword>
<organism evidence="17 18">
    <name type="scientific">Lophiostoma macrostomum CBS 122681</name>
    <dbReference type="NCBI Taxonomy" id="1314788"/>
    <lineage>
        <taxon>Eukaryota</taxon>
        <taxon>Fungi</taxon>
        <taxon>Dikarya</taxon>
        <taxon>Ascomycota</taxon>
        <taxon>Pezizomycotina</taxon>
        <taxon>Dothideomycetes</taxon>
        <taxon>Pleosporomycetidae</taxon>
        <taxon>Pleosporales</taxon>
        <taxon>Lophiostomataceae</taxon>
        <taxon>Lophiostoma</taxon>
    </lineage>
</organism>
<keyword evidence="12" id="KW-1133">Transmembrane helix</keyword>
<dbReference type="Pfam" id="PF00565">
    <property type="entry name" value="SNase"/>
    <property type="match status" value="1"/>
</dbReference>
<keyword evidence="6" id="KW-0812">Transmembrane</keyword>
<dbReference type="PANTHER" id="PTHR12302">
    <property type="entry name" value="EBNA2 BINDING PROTEIN P100"/>
    <property type="match status" value="1"/>
</dbReference>
<evidence type="ECO:0000313" key="17">
    <source>
        <dbReference type="EMBL" id="KAF2662902.1"/>
    </source>
</evidence>
<evidence type="ECO:0000256" key="8">
    <source>
        <dbReference type="ARBA" id="ARBA00022723"/>
    </source>
</evidence>
<evidence type="ECO:0000256" key="13">
    <source>
        <dbReference type="ARBA" id="ARBA00023128"/>
    </source>
</evidence>
<feature type="domain" description="TNase-like" evidence="16">
    <location>
        <begin position="78"/>
        <end position="238"/>
    </location>
</feature>
<evidence type="ECO:0000256" key="10">
    <source>
        <dbReference type="ARBA" id="ARBA00022801"/>
    </source>
</evidence>
<feature type="compositionally biased region" description="Basic and acidic residues" evidence="15">
    <location>
        <begin position="245"/>
        <end position="274"/>
    </location>
</feature>
<dbReference type="AlphaFoldDB" id="A0A6A6TSV2"/>
<dbReference type="SMART" id="SM00318">
    <property type="entry name" value="SNc"/>
    <property type="match status" value="1"/>
</dbReference>
<keyword evidence="11" id="KW-0106">Calcium</keyword>
<sequence length="274" mass="31781">MRWPWASDEDDKEKRRAASWDGILDPSNWSWSTLTDPGVVIPSVAFTLTTLSALRIYKTYLRRIPSVNHIKPNYFRRRSLFGRVTSVGDADNFRLFHTPGGRIAGWGWLPWKRVPTTREQLTQKTIHIRIAGVDAPELAHWGREAQPYSKEAFDWLTQYISNRRVRAYIYRRDQYDRVVAQVFVRKWLLKKDVGLEMLKCGLASVYEAKTGSEFGEFEQQYRDAEEKAKASKIGMWTKPTILGRLRGESPKATESPREYKTRHAAAEKQKKTAS</sequence>
<protein>
    <recommendedName>
        <fullName evidence="4">Probable endonuclease LCL3</fullName>
    </recommendedName>
    <alternativeName>
        <fullName evidence="5">Probable endonuclease lcl3</fullName>
    </alternativeName>
</protein>
<evidence type="ECO:0000256" key="5">
    <source>
        <dbReference type="ARBA" id="ARBA00014651"/>
    </source>
</evidence>
<dbReference type="PROSITE" id="PS50830">
    <property type="entry name" value="TNASE_3"/>
    <property type="match status" value="1"/>
</dbReference>
<dbReference type="GO" id="GO:0046872">
    <property type="term" value="F:metal ion binding"/>
    <property type="evidence" value="ECO:0007669"/>
    <property type="project" value="UniProtKB-KW"/>
</dbReference>
<proteinExistence type="inferred from homology"/>
<keyword evidence="14" id="KW-0472">Membrane</keyword>
<dbReference type="OrthoDB" id="430293at2759"/>
<keyword evidence="18" id="KW-1185">Reference proteome</keyword>
<accession>A0A6A6TSV2</accession>